<dbReference type="CDD" id="cd04301">
    <property type="entry name" value="NAT_SF"/>
    <property type="match status" value="1"/>
</dbReference>
<sequence length="174" mass="18822">MSLDTGVFCVWGPSITVARLSTDARLAFLETYEDAAARPDTFWQERAARSADGAGAVQFVAVAPDEVWAGTLTVLVEEAGTTDWAGFSVDRRQGHVVGVFVRPEHRGRGLIEALFAVGLEWAWQHGASRVRLLVHEDNGRARGAYRKAGFVASGVTVALVEGEGRELELVVERG</sequence>
<evidence type="ECO:0000313" key="5">
    <source>
        <dbReference type="Proteomes" id="UP000270471"/>
    </source>
</evidence>
<keyword evidence="5" id="KW-1185">Reference proteome</keyword>
<gene>
    <name evidence="4" type="ORF">CTZ28_34155</name>
</gene>
<dbReference type="OrthoDB" id="9799092at2"/>
<evidence type="ECO:0000256" key="2">
    <source>
        <dbReference type="ARBA" id="ARBA00023315"/>
    </source>
</evidence>
<reference evidence="4 5" key="1">
    <citation type="submission" date="2017-11" db="EMBL/GenBank/DDBJ databases">
        <title>Draft genome of actinobacteria isolated from guarana (Paullinia cupana (Mart.) Ducke.</title>
        <authorList>
            <person name="Siqueira K.A."/>
            <person name="Liotti R.G."/>
            <person name="Mendes T.A.O."/>
            <person name="Soares M.A."/>
        </authorList>
    </citation>
    <scope>NUCLEOTIDE SEQUENCE [LARGE SCALE GENOMIC DNA]</scope>
    <source>
        <strain evidence="4 5">193</strain>
    </source>
</reference>
<dbReference type="GO" id="GO:0016747">
    <property type="term" value="F:acyltransferase activity, transferring groups other than amino-acyl groups"/>
    <property type="evidence" value="ECO:0007669"/>
    <property type="project" value="InterPro"/>
</dbReference>
<dbReference type="InterPro" id="IPR016181">
    <property type="entry name" value="Acyl_CoA_acyltransferase"/>
</dbReference>
<evidence type="ECO:0000313" key="4">
    <source>
        <dbReference type="EMBL" id="RMB81660.1"/>
    </source>
</evidence>
<comment type="caution">
    <text evidence="4">The sequence shown here is derived from an EMBL/GenBank/DDBJ whole genome shotgun (WGS) entry which is preliminary data.</text>
</comment>
<accession>A0A3M0I0J0</accession>
<dbReference type="PROSITE" id="PS51186">
    <property type="entry name" value="GNAT"/>
    <property type="match status" value="1"/>
</dbReference>
<dbReference type="PANTHER" id="PTHR43420">
    <property type="entry name" value="ACETYLTRANSFERASE"/>
    <property type="match status" value="1"/>
</dbReference>
<organism evidence="4 5">
    <name type="scientific">Streptomyces shenzhenensis</name>
    <dbReference type="NCBI Taxonomy" id="943815"/>
    <lineage>
        <taxon>Bacteria</taxon>
        <taxon>Bacillati</taxon>
        <taxon>Actinomycetota</taxon>
        <taxon>Actinomycetes</taxon>
        <taxon>Kitasatosporales</taxon>
        <taxon>Streptomycetaceae</taxon>
        <taxon>Streptomyces</taxon>
    </lineage>
</organism>
<protein>
    <submittedName>
        <fullName evidence="4">GNAT family N-acetyltransferase</fullName>
    </submittedName>
</protein>
<proteinExistence type="predicted"/>
<dbReference type="Proteomes" id="UP000270471">
    <property type="component" value="Unassembled WGS sequence"/>
</dbReference>
<dbReference type="Gene3D" id="3.40.630.30">
    <property type="match status" value="1"/>
</dbReference>
<dbReference type="InterPro" id="IPR050680">
    <property type="entry name" value="YpeA/RimI_acetyltransf"/>
</dbReference>
<feature type="domain" description="N-acetyltransferase" evidence="3">
    <location>
        <begin position="15"/>
        <end position="174"/>
    </location>
</feature>
<dbReference type="AlphaFoldDB" id="A0A3M0I0J0"/>
<evidence type="ECO:0000259" key="3">
    <source>
        <dbReference type="PROSITE" id="PS51186"/>
    </source>
</evidence>
<keyword evidence="1 4" id="KW-0808">Transferase</keyword>
<dbReference type="Pfam" id="PF00583">
    <property type="entry name" value="Acetyltransf_1"/>
    <property type="match status" value="1"/>
</dbReference>
<dbReference type="PANTHER" id="PTHR43420:SF44">
    <property type="entry name" value="ACETYLTRANSFERASE YPEA"/>
    <property type="match status" value="1"/>
</dbReference>
<dbReference type="EMBL" id="PENI01000029">
    <property type="protein sequence ID" value="RMB81660.1"/>
    <property type="molecule type" value="Genomic_DNA"/>
</dbReference>
<name>A0A3M0I0J0_9ACTN</name>
<evidence type="ECO:0000256" key="1">
    <source>
        <dbReference type="ARBA" id="ARBA00022679"/>
    </source>
</evidence>
<keyword evidence="2" id="KW-0012">Acyltransferase</keyword>
<dbReference type="SUPFAM" id="SSF55729">
    <property type="entry name" value="Acyl-CoA N-acyltransferases (Nat)"/>
    <property type="match status" value="1"/>
</dbReference>
<dbReference type="InterPro" id="IPR000182">
    <property type="entry name" value="GNAT_dom"/>
</dbReference>